<dbReference type="EMBL" id="CAKMMW010000009">
    <property type="protein sequence ID" value="CAH1209846.1"/>
    <property type="molecule type" value="Genomic_DNA"/>
</dbReference>
<evidence type="ECO:0000313" key="5">
    <source>
        <dbReference type="Proteomes" id="UP000838821"/>
    </source>
</evidence>
<keyword evidence="2" id="KW-0436">Ligase</keyword>
<gene>
    <name evidence="4" type="primary">ligD_1</name>
    <name evidence="4" type="ORF">PAECIP111891_03422</name>
</gene>
<evidence type="ECO:0000256" key="2">
    <source>
        <dbReference type="ARBA" id="ARBA00022598"/>
    </source>
</evidence>
<dbReference type="Proteomes" id="UP000838821">
    <property type="component" value="Unassembled WGS sequence"/>
</dbReference>
<reference evidence="4" key="1">
    <citation type="submission" date="2022-01" db="EMBL/GenBank/DDBJ databases">
        <authorList>
            <person name="Criscuolo A."/>
        </authorList>
    </citation>
    <scope>NUCLEOTIDE SEQUENCE</scope>
    <source>
        <strain evidence="4">CIP111891</strain>
    </source>
</reference>
<evidence type="ECO:0000259" key="3">
    <source>
        <dbReference type="PROSITE" id="PS50160"/>
    </source>
</evidence>
<proteinExistence type="inferred from homology"/>
<evidence type="ECO:0000256" key="1">
    <source>
        <dbReference type="ARBA" id="ARBA00007572"/>
    </source>
</evidence>
<feature type="domain" description="ATP-dependent DNA ligase family profile" evidence="3">
    <location>
        <begin position="104"/>
        <end position="196"/>
    </location>
</feature>
<sequence length="292" mass="33948">MKYHLSQGDNNMFISPMMLYNAKNNQPFDSKNHIAELKLDGLRCILSHMDKLYVYTRHNDLITHKFPELLRCPVPEGTILDGELVVLDDQGKPDFEAMSARFLSRKNKKPVVFCAFDILRYKGIDVTGLSLLKRKELLNQAFKENENYKKVEMFEGNAIEYYEQVRGRGLEGIIIKSKKENSIYEINKRSIRWQKVINWTYADVYISGYRKNNFALLVSIDAADGSKFPVGIVESGVSPIHQKVIESVQKRLVFKEDKNFAYMEPRIMARVKTRSWTLSGRLRSPEFMEFVI</sequence>
<dbReference type="Gene3D" id="3.30.1490.70">
    <property type="match status" value="1"/>
</dbReference>
<dbReference type="Gene3D" id="3.30.470.30">
    <property type="entry name" value="DNA ligase/mRNA capping enzyme"/>
    <property type="match status" value="1"/>
</dbReference>
<dbReference type="InterPro" id="IPR050191">
    <property type="entry name" value="ATP-dep_DNA_ligase"/>
</dbReference>
<name>A0ABM9CBU4_9BACL</name>
<dbReference type="PROSITE" id="PS50160">
    <property type="entry name" value="DNA_LIGASE_A3"/>
    <property type="match status" value="1"/>
</dbReference>
<dbReference type="PANTHER" id="PTHR45674:SF4">
    <property type="entry name" value="DNA LIGASE 1"/>
    <property type="match status" value="1"/>
</dbReference>
<comment type="similarity">
    <text evidence="1">Belongs to the ATP-dependent DNA ligase family.</text>
</comment>
<dbReference type="SUPFAM" id="SSF56091">
    <property type="entry name" value="DNA ligase/mRNA capping enzyme, catalytic domain"/>
    <property type="match status" value="1"/>
</dbReference>
<dbReference type="InterPro" id="IPR012310">
    <property type="entry name" value="DNA_ligase_ATP-dep_cent"/>
</dbReference>
<dbReference type="RefSeq" id="WP_235550441.1">
    <property type="nucleotide sequence ID" value="NZ_CAKMMW010000009.1"/>
</dbReference>
<keyword evidence="5" id="KW-1185">Reference proteome</keyword>
<comment type="caution">
    <text evidence="4">The sequence shown here is derived from an EMBL/GenBank/DDBJ whole genome shotgun (WGS) entry which is preliminary data.</text>
</comment>
<protein>
    <submittedName>
        <fullName evidence="4">Multifunctional non-homologous end joining DNA repair protein LigD</fullName>
    </submittedName>
</protein>
<evidence type="ECO:0000313" key="4">
    <source>
        <dbReference type="EMBL" id="CAH1209846.1"/>
    </source>
</evidence>
<dbReference type="PANTHER" id="PTHR45674">
    <property type="entry name" value="DNA LIGASE 1/3 FAMILY MEMBER"/>
    <property type="match status" value="1"/>
</dbReference>
<accession>A0ABM9CBU4</accession>
<organism evidence="4 5">
    <name type="scientific">Paenibacillus allorhizoplanae</name>
    <dbReference type="NCBI Taxonomy" id="2905648"/>
    <lineage>
        <taxon>Bacteria</taxon>
        <taxon>Bacillati</taxon>
        <taxon>Bacillota</taxon>
        <taxon>Bacilli</taxon>
        <taxon>Bacillales</taxon>
        <taxon>Paenibacillaceae</taxon>
        <taxon>Paenibacillus</taxon>
    </lineage>
</organism>
<dbReference type="Pfam" id="PF01068">
    <property type="entry name" value="DNA_ligase_A_M"/>
    <property type="match status" value="1"/>
</dbReference>